<dbReference type="EMBL" id="JACKTI010000037">
    <property type="protein sequence ID" value="MCV7024386.1"/>
    <property type="molecule type" value="Genomic_DNA"/>
</dbReference>
<gene>
    <name evidence="3" type="ORF">H7I77_13675</name>
</gene>
<dbReference type="AlphaFoldDB" id="A0AAW5SK79"/>
<keyword evidence="3" id="KW-0808">Transferase</keyword>
<protein>
    <submittedName>
        <fullName evidence="3">Protein kinase</fullName>
    </submittedName>
</protein>
<keyword evidence="2" id="KW-0472">Membrane</keyword>
<evidence type="ECO:0000313" key="4">
    <source>
        <dbReference type="Proteomes" id="UP001207528"/>
    </source>
</evidence>
<organism evidence="3 4">
    <name type="scientific">Mycolicibacterium novocastrense</name>
    <name type="common">Mycobacterium novocastrense</name>
    <dbReference type="NCBI Taxonomy" id="59813"/>
    <lineage>
        <taxon>Bacteria</taxon>
        <taxon>Bacillati</taxon>
        <taxon>Actinomycetota</taxon>
        <taxon>Actinomycetes</taxon>
        <taxon>Mycobacteriales</taxon>
        <taxon>Mycobacteriaceae</taxon>
        <taxon>Mycolicibacterium</taxon>
    </lineage>
</organism>
<feature type="compositionally biased region" description="Polar residues" evidence="1">
    <location>
        <begin position="1"/>
        <end position="11"/>
    </location>
</feature>
<evidence type="ECO:0000256" key="2">
    <source>
        <dbReference type="SAM" id="Phobius"/>
    </source>
</evidence>
<evidence type="ECO:0000313" key="3">
    <source>
        <dbReference type="EMBL" id="MCV7024386.1"/>
    </source>
</evidence>
<keyword evidence="2" id="KW-1133">Transmembrane helix</keyword>
<reference evidence="3" key="1">
    <citation type="submission" date="2020-07" db="EMBL/GenBank/DDBJ databases">
        <authorList>
            <person name="Pettersson B.M.F."/>
            <person name="Behra P.R.K."/>
            <person name="Ramesh M."/>
            <person name="Das S."/>
            <person name="Dasgupta S."/>
            <person name="Kirsebom L.A."/>
        </authorList>
    </citation>
    <scope>NUCLEOTIDE SEQUENCE</scope>
    <source>
        <strain evidence="3">DSM 44203</strain>
    </source>
</reference>
<keyword evidence="2" id="KW-0812">Transmembrane</keyword>
<dbReference type="GO" id="GO:0016301">
    <property type="term" value="F:kinase activity"/>
    <property type="evidence" value="ECO:0007669"/>
    <property type="project" value="UniProtKB-KW"/>
</dbReference>
<accession>A0AAW5SK79</accession>
<proteinExistence type="predicted"/>
<sequence>MKRRYTSTASSAGADRRGVSPRSANEGRCDVNTAPADEDPNTTPLPVLSQFFTWAPGDEPAPYDPPRTSTETRRPQGPSSHPVIDVVPRPQAAHQPGHRRWWLVAVSVVAVVVTAGVVFWPERSISDQPSPSATVPVPARIDPRLASLMPADYPAGACTPVPADNRSAAECGPNASAPNTSARFTLYHDVDALDAALTQFISGTTVLVCPGNYQSPGPWRRRAAPDAPVGTLVCGTSPQGHARIGWTVDSELLLASIESSPGGPTLPQLYDWWSEHS</sequence>
<keyword evidence="3" id="KW-0418">Kinase</keyword>
<feature type="transmembrane region" description="Helical" evidence="2">
    <location>
        <begin position="101"/>
        <end position="120"/>
    </location>
</feature>
<name>A0AAW5SK79_MYCNV</name>
<dbReference type="Proteomes" id="UP001207528">
    <property type="component" value="Unassembled WGS sequence"/>
</dbReference>
<comment type="caution">
    <text evidence="3">The sequence shown here is derived from an EMBL/GenBank/DDBJ whole genome shotgun (WGS) entry which is preliminary data.</text>
</comment>
<evidence type="ECO:0000256" key="1">
    <source>
        <dbReference type="SAM" id="MobiDB-lite"/>
    </source>
</evidence>
<feature type="region of interest" description="Disordered" evidence="1">
    <location>
        <begin position="1"/>
        <end position="85"/>
    </location>
</feature>
<reference evidence="3" key="2">
    <citation type="journal article" date="2022" name="BMC Genomics">
        <title>Comparative genome analysis of mycobacteria focusing on tRNA and non-coding RNA.</title>
        <authorList>
            <person name="Behra P.R.K."/>
            <person name="Pettersson B.M.F."/>
            <person name="Ramesh M."/>
            <person name="Das S."/>
            <person name="Dasgupta S."/>
            <person name="Kirsebom L.A."/>
        </authorList>
    </citation>
    <scope>NUCLEOTIDE SEQUENCE</scope>
    <source>
        <strain evidence="3">DSM 44203</strain>
    </source>
</reference>